<keyword evidence="8" id="KW-1185">Reference proteome</keyword>
<dbReference type="Gene3D" id="1.10.600.10">
    <property type="entry name" value="Farnesyl Diphosphate Synthase"/>
    <property type="match status" value="1"/>
</dbReference>
<dbReference type="PANTHER" id="PTHR11525">
    <property type="entry name" value="FARNESYL-PYROPHOSPHATE SYNTHETASE"/>
    <property type="match status" value="1"/>
</dbReference>
<evidence type="ECO:0000313" key="7">
    <source>
        <dbReference type="EMBL" id="CAG9830974.1"/>
    </source>
</evidence>
<dbReference type="Pfam" id="PF00348">
    <property type="entry name" value="polyprenyl_synt"/>
    <property type="match status" value="1"/>
</dbReference>
<protein>
    <submittedName>
        <fullName evidence="7">Uncharacterized protein</fullName>
    </submittedName>
</protein>
<evidence type="ECO:0000256" key="5">
    <source>
        <dbReference type="ARBA" id="ARBA00033740"/>
    </source>
</evidence>
<dbReference type="GO" id="GO:0045337">
    <property type="term" value="P:farnesyl diphosphate biosynthetic process"/>
    <property type="evidence" value="ECO:0007669"/>
    <property type="project" value="TreeGrafter"/>
</dbReference>
<evidence type="ECO:0000313" key="8">
    <source>
        <dbReference type="Proteomes" id="UP001153709"/>
    </source>
</evidence>
<name>A0A9N9SYS8_DIABA</name>
<dbReference type="GO" id="GO:0004161">
    <property type="term" value="F:dimethylallyltranstransferase activity"/>
    <property type="evidence" value="ECO:0007669"/>
    <property type="project" value="TreeGrafter"/>
</dbReference>
<dbReference type="AlphaFoldDB" id="A0A9N9SYS8"/>
<comment type="pathway">
    <text evidence="5">Pheromone biosynthesis.</text>
</comment>
<keyword evidence="2 6" id="KW-0808">Transferase</keyword>
<reference evidence="7" key="1">
    <citation type="submission" date="2022-01" db="EMBL/GenBank/DDBJ databases">
        <authorList>
            <person name="King R."/>
        </authorList>
    </citation>
    <scope>NUCLEOTIDE SEQUENCE</scope>
</reference>
<dbReference type="GO" id="GO:0004337">
    <property type="term" value="F:(2E,6E)-farnesyl diphosphate synthase activity"/>
    <property type="evidence" value="ECO:0007669"/>
    <property type="project" value="TreeGrafter"/>
</dbReference>
<dbReference type="SUPFAM" id="SSF48576">
    <property type="entry name" value="Terpenoid synthases"/>
    <property type="match status" value="1"/>
</dbReference>
<dbReference type="GO" id="GO:0005737">
    <property type="term" value="C:cytoplasm"/>
    <property type="evidence" value="ECO:0007669"/>
    <property type="project" value="TreeGrafter"/>
</dbReference>
<dbReference type="PANTHER" id="PTHR11525:SF0">
    <property type="entry name" value="FARNESYL PYROPHOSPHATE SYNTHASE"/>
    <property type="match status" value="1"/>
</dbReference>
<dbReference type="InterPro" id="IPR008949">
    <property type="entry name" value="Isoprenoid_synthase_dom_sf"/>
</dbReference>
<dbReference type="InterPro" id="IPR000092">
    <property type="entry name" value="Polyprenyl_synt"/>
</dbReference>
<keyword evidence="3" id="KW-0479">Metal-binding</keyword>
<dbReference type="GO" id="GO:0042811">
    <property type="term" value="P:pheromone biosynthetic process"/>
    <property type="evidence" value="ECO:0007669"/>
    <property type="project" value="UniProtKB-ARBA"/>
</dbReference>
<dbReference type="OrthoDB" id="6742480at2759"/>
<organism evidence="7 8">
    <name type="scientific">Diabrotica balteata</name>
    <name type="common">Banded cucumber beetle</name>
    <dbReference type="NCBI Taxonomy" id="107213"/>
    <lineage>
        <taxon>Eukaryota</taxon>
        <taxon>Metazoa</taxon>
        <taxon>Ecdysozoa</taxon>
        <taxon>Arthropoda</taxon>
        <taxon>Hexapoda</taxon>
        <taxon>Insecta</taxon>
        <taxon>Pterygota</taxon>
        <taxon>Neoptera</taxon>
        <taxon>Endopterygota</taxon>
        <taxon>Coleoptera</taxon>
        <taxon>Polyphaga</taxon>
        <taxon>Cucujiformia</taxon>
        <taxon>Chrysomeloidea</taxon>
        <taxon>Chrysomelidae</taxon>
        <taxon>Galerucinae</taxon>
        <taxon>Diabroticina</taxon>
        <taxon>Diabroticites</taxon>
        <taxon>Diabrotica</taxon>
    </lineage>
</organism>
<evidence type="ECO:0000256" key="6">
    <source>
        <dbReference type="RuleBase" id="RU004466"/>
    </source>
</evidence>
<dbReference type="GO" id="GO:0046872">
    <property type="term" value="F:metal ion binding"/>
    <property type="evidence" value="ECO:0007669"/>
    <property type="project" value="UniProtKB-KW"/>
</dbReference>
<comment type="similarity">
    <text evidence="6">Belongs to the FPP/GGPP synthase family.</text>
</comment>
<evidence type="ECO:0000256" key="1">
    <source>
        <dbReference type="ARBA" id="ARBA00001946"/>
    </source>
</evidence>
<evidence type="ECO:0000256" key="2">
    <source>
        <dbReference type="ARBA" id="ARBA00022679"/>
    </source>
</evidence>
<gene>
    <name evidence="7" type="ORF">DIABBA_LOCUS4615</name>
</gene>
<evidence type="ECO:0000256" key="4">
    <source>
        <dbReference type="ARBA" id="ARBA00022842"/>
    </source>
</evidence>
<proteinExistence type="inferred from homology"/>
<dbReference type="Proteomes" id="UP001153709">
    <property type="component" value="Chromosome 3"/>
</dbReference>
<dbReference type="EMBL" id="OU898278">
    <property type="protein sequence ID" value="CAG9830974.1"/>
    <property type="molecule type" value="Genomic_DNA"/>
</dbReference>
<dbReference type="InterPro" id="IPR039702">
    <property type="entry name" value="FPS1-like"/>
</dbReference>
<sequence length="420" mass="48996">MLKNILKSVTDVPRPNYENRQRNLDFSFEENAIISIYPEIKEEIINQQLIYHQQFPDLKYRFSKLLDYHLKLDPKYLARAVFLVHAYRLLEKPSLLNEINIRKASILGWCHKMHDASVLLDDDIADASDTRYNKPTWYTLPDIGVNKAIFDSAFLKTGANFLILNYLSSHPQCINIQKSLLISYSMTNVSQLFEIQQFKMEEIEKYQNVLKFYQFALPLISSALYLANIDDKNIHAAVHETCIEIAEFQKIQDDVACVFGSISDTQKSCTDVSEGRPSWLAMEAYKRGDEGQRKILEKHYGVNNKESVANVYKVFRQLKLKEAYDEFQKDFYEEMHFKIHNKLPKSLPPKLFMDLLDSSMSGRFRLQRLYNKIQTSVLKKTGNDLVNSHIAKRLENPKLNNELQPVIKAVFGFDDRRNDL</sequence>
<comment type="cofactor">
    <cofactor evidence="1">
        <name>Mg(2+)</name>
        <dbReference type="ChEBI" id="CHEBI:18420"/>
    </cofactor>
</comment>
<accession>A0A9N9SYS8</accession>
<evidence type="ECO:0000256" key="3">
    <source>
        <dbReference type="ARBA" id="ARBA00022723"/>
    </source>
</evidence>
<keyword evidence="4" id="KW-0460">Magnesium</keyword>